<dbReference type="Proteomes" id="UP000789396">
    <property type="component" value="Unassembled WGS sequence"/>
</dbReference>
<organism evidence="1 2">
    <name type="scientific">Racocetra fulgida</name>
    <dbReference type="NCBI Taxonomy" id="60492"/>
    <lineage>
        <taxon>Eukaryota</taxon>
        <taxon>Fungi</taxon>
        <taxon>Fungi incertae sedis</taxon>
        <taxon>Mucoromycota</taxon>
        <taxon>Glomeromycotina</taxon>
        <taxon>Glomeromycetes</taxon>
        <taxon>Diversisporales</taxon>
        <taxon>Gigasporaceae</taxon>
        <taxon>Racocetra</taxon>
    </lineage>
</organism>
<evidence type="ECO:0000313" key="1">
    <source>
        <dbReference type="EMBL" id="CAG8658565.1"/>
    </source>
</evidence>
<proteinExistence type="predicted"/>
<comment type="caution">
    <text evidence="1">The sequence shown here is derived from an EMBL/GenBank/DDBJ whole genome shotgun (WGS) entry which is preliminary data.</text>
</comment>
<protein>
    <submittedName>
        <fullName evidence="1">15940_t:CDS:1</fullName>
    </submittedName>
</protein>
<accession>A0A9N9H5P8</accession>
<keyword evidence="2" id="KW-1185">Reference proteome</keyword>
<gene>
    <name evidence="1" type="ORF">RFULGI_LOCUS8755</name>
</gene>
<sequence length="40" mass="4321">TNIMAKFPGDNEETIVKRCKAALIDIASDGIIRATKSDVD</sequence>
<evidence type="ECO:0000313" key="2">
    <source>
        <dbReference type="Proteomes" id="UP000789396"/>
    </source>
</evidence>
<name>A0A9N9H5P8_9GLOM</name>
<dbReference type="EMBL" id="CAJVPZ010014548">
    <property type="protein sequence ID" value="CAG8658565.1"/>
    <property type="molecule type" value="Genomic_DNA"/>
</dbReference>
<dbReference type="AlphaFoldDB" id="A0A9N9H5P8"/>
<reference evidence="1" key="1">
    <citation type="submission" date="2021-06" db="EMBL/GenBank/DDBJ databases">
        <authorList>
            <person name="Kallberg Y."/>
            <person name="Tangrot J."/>
            <person name="Rosling A."/>
        </authorList>
    </citation>
    <scope>NUCLEOTIDE SEQUENCE</scope>
    <source>
        <strain evidence="1">IN212</strain>
    </source>
</reference>
<feature type="non-terminal residue" evidence="1">
    <location>
        <position position="1"/>
    </location>
</feature>